<name>A0A2K3K841_TRIPR</name>
<dbReference type="EMBL" id="ASHM01147896">
    <property type="protein sequence ID" value="PNX62433.1"/>
    <property type="molecule type" value="Genomic_DNA"/>
</dbReference>
<protein>
    <submittedName>
        <fullName evidence="1">Uncharacterized protein</fullName>
    </submittedName>
</protein>
<reference evidence="1 2" key="2">
    <citation type="journal article" date="2017" name="Front. Plant Sci.">
        <title>Gene Classification and Mining of Molecular Markers Useful in Red Clover (Trifolium pratense) Breeding.</title>
        <authorList>
            <person name="Istvanek J."/>
            <person name="Dluhosova J."/>
            <person name="Dluhos P."/>
            <person name="Patkova L."/>
            <person name="Nedelnik J."/>
            <person name="Repkova J."/>
        </authorList>
    </citation>
    <scope>NUCLEOTIDE SEQUENCE [LARGE SCALE GENOMIC DNA]</scope>
    <source>
        <strain evidence="2">cv. Tatra</strain>
        <tissue evidence="1">Young leaves</tissue>
    </source>
</reference>
<organism evidence="1 2">
    <name type="scientific">Trifolium pratense</name>
    <name type="common">Red clover</name>
    <dbReference type="NCBI Taxonomy" id="57577"/>
    <lineage>
        <taxon>Eukaryota</taxon>
        <taxon>Viridiplantae</taxon>
        <taxon>Streptophyta</taxon>
        <taxon>Embryophyta</taxon>
        <taxon>Tracheophyta</taxon>
        <taxon>Spermatophyta</taxon>
        <taxon>Magnoliopsida</taxon>
        <taxon>eudicotyledons</taxon>
        <taxon>Gunneridae</taxon>
        <taxon>Pentapetalae</taxon>
        <taxon>rosids</taxon>
        <taxon>fabids</taxon>
        <taxon>Fabales</taxon>
        <taxon>Fabaceae</taxon>
        <taxon>Papilionoideae</taxon>
        <taxon>50 kb inversion clade</taxon>
        <taxon>NPAAA clade</taxon>
        <taxon>Hologalegina</taxon>
        <taxon>IRL clade</taxon>
        <taxon>Trifolieae</taxon>
        <taxon>Trifolium</taxon>
    </lineage>
</organism>
<dbReference type="AlphaFoldDB" id="A0A2K3K841"/>
<proteinExistence type="predicted"/>
<accession>A0A2K3K841</accession>
<evidence type="ECO:0000313" key="2">
    <source>
        <dbReference type="Proteomes" id="UP000236291"/>
    </source>
</evidence>
<sequence>MTRFSNTPTEDLRKKALEHEVKGTLLNYLLSNRQEQEVLEARRKVKTV</sequence>
<comment type="caution">
    <text evidence="1">The sequence shown here is derived from an EMBL/GenBank/DDBJ whole genome shotgun (WGS) entry which is preliminary data.</text>
</comment>
<evidence type="ECO:0000313" key="1">
    <source>
        <dbReference type="EMBL" id="PNX62433.1"/>
    </source>
</evidence>
<dbReference type="Proteomes" id="UP000236291">
    <property type="component" value="Unassembled WGS sequence"/>
</dbReference>
<gene>
    <name evidence="1" type="ORF">L195_g061144</name>
</gene>
<reference evidence="1 2" key="1">
    <citation type="journal article" date="2014" name="Am. J. Bot.">
        <title>Genome assembly and annotation for red clover (Trifolium pratense; Fabaceae).</title>
        <authorList>
            <person name="Istvanek J."/>
            <person name="Jaros M."/>
            <person name="Krenek A."/>
            <person name="Repkova J."/>
        </authorList>
    </citation>
    <scope>NUCLEOTIDE SEQUENCE [LARGE SCALE GENOMIC DNA]</scope>
    <source>
        <strain evidence="2">cv. Tatra</strain>
        <tissue evidence="1">Young leaves</tissue>
    </source>
</reference>
<feature type="non-terminal residue" evidence="1">
    <location>
        <position position="48"/>
    </location>
</feature>